<evidence type="ECO:0000313" key="2">
    <source>
        <dbReference type="EMBL" id="KKJ76567.1"/>
    </source>
</evidence>
<feature type="domain" description="DUF4145" evidence="1">
    <location>
        <begin position="12"/>
        <end position="90"/>
    </location>
</feature>
<evidence type="ECO:0000313" key="3">
    <source>
        <dbReference type="Proteomes" id="UP000034491"/>
    </source>
</evidence>
<accession>A0A0M2R3V6</accession>
<dbReference type="InterPro" id="IPR025285">
    <property type="entry name" value="DUF4145"/>
</dbReference>
<sequence length="133" mass="14701">MPEDVRKDFLEASLVSIYSSKAAAALLRLSLQKLCKHLGQPGKNINEDIRALAKEEGFSQRLVKAADTVRIIGNNAVHPGEMNDEDIDDVCHGLFQLVNLIVSTAITEPKKWNDLYDKAPESKRLAAEKQDAS</sequence>
<name>A0A0M2R3V6_9PROT</name>
<comment type="caution">
    <text evidence="2">The sequence shown here is derived from an EMBL/GenBank/DDBJ whole genome shotgun (WGS) entry which is preliminary data.</text>
</comment>
<keyword evidence="3" id="KW-1185">Reference proteome</keyword>
<reference evidence="2 3" key="1">
    <citation type="submission" date="2015-03" db="EMBL/GenBank/DDBJ databases">
        <title>Genome sequence of Kiloniella sp. P1-1, isolated from the gut microflora of Pacific white shrimp, Penaeus vannamei.</title>
        <authorList>
            <person name="Shao Z."/>
            <person name="Wang L."/>
            <person name="Li X."/>
        </authorList>
    </citation>
    <scope>NUCLEOTIDE SEQUENCE [LARGE SCALE GENOMIC DNA]</scope>
    <source>
        <strain evidence="2 3">P1-1</strain>
    </source>
</reference>
<dbReference type="Proteomes" id="UP000034491">
    <property type="component" value="Unassembled WGS sequence"/>
</dbReference>
<organism evidence="2 3">
    <name type="scientific">Kiloniella litopenaei</name>
    <dbReference type="NCBI Taxonomy" id="1549748"/>
    <lineage>
        <taxon>Bacteria</taxon>
        <taxon>Pseudomonadati</taxon>
        <taxon>Pseudomonadota</taxon>
        <taxon>Alphaproteobacteria</taxon>
        <taxon>Rhodospirillales</taxon>
        <taxon>Kiloniellaceae</taxon>
        <taxon>Kiloniella</taxon>
    </lineage>
</organism>
<dbReference type="AlphaFoldDB" id="A0A0M2R3V6"/>
<gene>
    <name evidence="2" type="ORF">WH95_12215</name>
</gene>
<dbReference type="OrthoDB" id="9808624at2"/>
<evidence type="ECO:0000259" key="1">
    <source>
        <dbReference type="Pfam" id="PF13643"/>
    </source>
</evidence>
<protein>
    <recommendedName>
        <fullName evidence="1">DUF4145 domain-containing protein</fullName>
    </recommendedName>
</protein>
<dbReference type="EMBL" id="LANI01000018">
    <property type="protein sequence ID" value="KKJ76567.1"/>
    <property type="molecule type" value="Genomic_DNA"/>
</dbReference>
<proteinExistence type="predicted"/>
<dbReference type="Pfam" id="PF13643">
    <property type="entry name" value="DUF4145"/>
    <property type="match status" value="1"/>
</dbReference>